<dbReference type="InterPro" id="IPR001647">
    <property type="entry name" value="HTH_TetR"/>
</dbReference>
<gene>
    <name evidence="6" type="ORF">ACFPBZ_08580</name>
</gene>
<dbReference type="RefSeq" id="WP_378035611.1">
    <property type="nucleotide sequence ID" value="NZ_JBHSIV010000007.1"/>
</dbReference>
<dbReference type="SUPFAM" id="SSF46689">
    <property type="entry name" value="Homeodomain-like"/>
    <property type="match status" value="1"/>
</dbReference>
<evidence type="ECO:0000256" key="2">
    <source>
        <dbReference type="ARBA" id="ARBA00023125"/>
    </source>
</evidence>
<keyword evidence="7" id="KW-1185">Reference proteome</keyword>
<proteinExistence type="predicted"/>
<evidence type="ECO:0000256" key="3">
    <source>
        <dbReference type="ARBA" id="ARBA00023163"/>
    </source>
</evidence>
<dbReference type="InterPro" id="IPR050109">
    <property type="entry name" value="HTH-type_TetR-like_transc_reg"/>
</dbReference>
<protein>
    <submittedName>
        <fullName evidence="6">TetR/AcrR family transcriptional regulator</fullName>
    </submittedName>
</protein>
<dbReference type="PROSITE" id="PS50977">
    <property type="entry name" value="HTH_TETR_2"/>
    <property type="match status" value="1"/>
</dbReference>
<dbReference type="PANTHER" id="PTHR30055">
    <property type="entry name" value="HTH-TYPE TRANSCRIPTIONAL REGULATOR RUTR"/>
    <property type="match status" value="1"/>
</dbReference>
<sequence length="181" mass="19084">MVGRPVDHRRRAELLDAAVDHAAEHGFADLSWRTLASALGVSSTTLVHHFGTKEELLAAVLARLRDRMTLAVGDAPDLAAAARAVWAQSSDPARRPTFRLFFAVLGQALQAPEAYAGFLDVVGVEWTGALCRAQGPGTDPAEAARRATLVVATLRGLLLDLLAGGDEARVHGAAEAYLAAL</sequence>
<evidence type="ECO:0000313" key="6">
    <source>
        <dbReference type="EMBL" id="MFC5062257.1"/>
    </source>
</evidence>
<keyword evidence="2 4" id="KW-0238">DNA-binding</keyword>
<dbReference type="Pfam" id="PF00440">
    <property type="entry name" value="TetR_N"/>
    <property type="match status" value="1"/>
</dbReference>
<dbReference type="Proteomes" id="UP001595947">
    <property type="component" value="Unassembled WGS sequence"/>
</dbReference>
<dbReference type="PANTHER" id="PTHR30055:SF234">
    <property type="entry name" value="HTH-TYPE TRANSCRIPTIONAL REGULATOR BETI"/>
    <property type="match status" value="1"/>
</dbReference>
<reference evidence="7" key="1">
    <citation type="journal article" date="2019" name="Int. J. Syst. Evol. Microbiol.">
        <title>The Global Catalogue of Microorganisms (GCM) 10K type strain sequencing project: providing services to taxonomists for standard genome sequencing and annotation.</title>
        <authorList>
            <consortium name="The Broad Institute Genomics Platform"/>
            <consortium name="The Broad Institute Genome Sequencing Center for Infectious Disease"/>
            <person name="Wu L."/>
            <person name="Ma J."/>
        </authorList>
    </citation>
    <scope>NUCLEOTIDE SEQUENCE [LARGE SCALE GENOMIC DNA]</scope>
    <source>
        <strain evidence="7">CGMCC 4.7093</strain>
    </source>
</reference>
<keyword evidence="1" id="KW-0805">Transcription regulation</keyword>
<feature type="DNA-binding region" description="H-T-H motif" evidence="4">
    <location>
        <begin position="31"/>
        <end position="50"/>
    </location>
</feature>
<dbReference type="PRINTS" id="PR00455">
    <property type="entry name" value="HTHTETR"/>
</dbReference>
<dbReference type="Gene3D" id="1.10.357.10">
    <property type="entry name" value="Tetracycline Repressor, domain 2"/>
    <property type="match status" value="1"/>
</dbReference>
<keyword evidence="3" id="KW-0804">Transcription</keyword>
<evidence type="ECO:0000256" key="1">
    <source>
        <dbReference type="ARBA" id="ARBA00023015"/>
    </source>
</evidence>
<name>A0ABV9YKK3_9PSEU</name>
<evidence type="ECO:0000259" key="5">
    <source>
        <dbReference type="PROSITE" id="PS50977"/>
    </source>
</evidence>
<comment type="caution">
    <text evidence="6">The sequence shown here is derived from an EMBL/GenBank/DDBJ whole genome shotgun (WGS) entry which is preliminary data.</text>
</comment>
<feature type="domain" description="HTH tetR-type" evidence="5">
    <location>
        <begin position="8"/>
        <end position="68"/>
    </location>
</feature>
<organism evidence="6 7">
    <name type="scientific">Actinomycetospora atypica</name>
    <dbReference type="NCBI Taxonomy" id="1290095"/>
    <lineage>
        <taxon>Bacteria</taxon>
        <taxon>Bacillati</taxon>
        <taxon>Actinomycetota</taxon>
        <taxon>Actinomycetes</taxon>
        <taxon>Pseudonocardiales</taxon>
        <taxon>Pseudonocardiaceae</taxon>
        <taxon>Actinomycetospora</taxon>
    </lineage>
</organism>
<dbReference type="EMBL" id="JBHSIV010000007">
    <property type="protein sequence ID" value="MFC5062257.1"/>
    <property type="molecule type" value="Genomic_DNA"/>
</dbReference>
<evidence type="ECO:0000313" key="7">
    <source>
        <dbReference type="Proteomes" id="UP001595947"/>
    </source>
</evidence>
<dbReference type="InterPro" id="IPR009057">
    <property type="entry name" value="Homeodomain-like_sf"/>
</dbReference>
<accession>A0ABV9YKK3</accession>
<evidence type="ECO:0000256" key="4">
    <source>
        <dbReference type="PROSITE-ProRule" id="PRU00335"/>
    </source>
</evidence>